<evidence type="ECO:0000313" key="3">
    <source>
        <dbReference type="Proteomes" id="UP001188597"/>
    </source>
</evidence>
<keyword evidence="3" id="KW-1185">Reference proteome</keyword>
<dbReference type="PANTHER" id="PTHR32166:SF122">
    <property type="entry name" value="OS09G0499600 PROTEIN"/>
    <property type="match status" value="1"/>
</dbReference>
<reference evidence="2" key="1">
    <citation type="submission" date="2022-12" db="EMBL/GenBank/DDBJ databases">
        <title>Draft genome assemblies for two species of Escallonia (Escalloniales).</title>
        <authorList>
            <person name="Chanderbali A."/>
            <person name="Dervinis C."/>
            <person name="Anghel I."/>
            <person name="Soltis D."/>
            <person name="Soltis P."/>
            <person name="Zapata F."/>
        </authorList>
    </citation>
    <scope>NUCLEOTIDE SEQUENCE</scope>
    <source>
        <strain evidence="2">UCBG64.0493</strain>
        <tissue evidence="2">Leaf</tissue>
    </source>
</reference>
<dbReference type="Pfam" id="PF04937">
    <property type="entry name" value="DUF659"/>
    <property type="match status" value="1"/>
</dbReference>
<feature type="domain" description="DUF659" evidence="1">
    <location>
        <begin position="23"/>
        <end position="81"/>
    </location>
</feature>
<evidence type="ECO:0000313" key="2">
    <source>
        <dbReference type="EMBL" id="KAK3002962.1"/>
    </source>
</evidence>
<dbReference type="Proteomes" id="UP001188597">
    <property type="component" value="Unassembled WGS sequence"/>
</dbReference>
<comment type="caution">
    <text evidence="2">The sequence shown here is derived from an EMBL/GenBank/DDBJ whole genome shotgun (WGS) entry which is preliminary data.</text>
</comment>
<proteinExistence type="predicted"/>
<name>A0AA88V6T6_9ASTE</name>
<evidence type="ECO:0000259" key="1">
    <source>
        <dbReference type="Pfam" id="PF04937"/>
    </source>
</evidence>
<organism evidence="2 3">
    <name type="scientific">Escallonia herrerae</name>
    <dbReference type="NCBI Taxonomy" id="1293975"/>
    <lineage>
        <taxon>Eukaryota</taxon>
        <taxon>Viridiplantae</taxon>
        <taxon>Streptophyta</taxon>
        <taxon>Embryophyta</taxon>
        <taxon>Tracheophyta</taxon>
        <taxon>Spermatophyta</taxon>
        <taxon>Magnoliopsida</taxon>
        <taxon>eudicotyledons</taxon>
        <taxon>Gunneridae</taxon>
        <taxon>Pentapetalae</taxon>
        <taxon>asterids</taxon>
        <taxon>campanulids</taxon>
        <taxon>Escalloniales</taxon>
        <taxon>Escalloniaceae</taxon>
        <taxon>Escallonia</taxon>
    </lineage>
</organism>
<sequence>MSDGWSNCGQEPVINFLVYYPKGPTYILQFLTDYETTYKAVGKWLQREYGFFWAPCAAHCICLMLENLYVVDATIIKAKNITKFM</sequence>
<accession>A0AA88V6T6</accession>
<dbReference type="PANTHER" id="PTHR32166">
    <property type="entry name" value="OSJNBA0013A04.12 PROTEIN"/>
    <property type="match status" value="1"/>
</dbReference>
<gene>
    <name evidence="2" type="ORF">RJ639_017968</name>
</gene>
<protein>
    <recommendedName>
        <fullName evidence="1">DUF659 domain-containing protein</fullName>
    </recommendedName>
</protein>
<dbReference type="EMBL" id="JAVXUP010002498">
    <property type="protein sequence ID" value="KAK3002962.1"/>
    <property type="molecule type" value="Genomic_DNA"/>
</dbReference>
<dbReference type="AlphaFoldDB" id="A0AA88V6T6"/>
<dbReference type="InterPro" id="IPR007021">
    <property type="entry name" value="DUF659"/>
</dbReference>